<accession>A0ABS9UBD9</accession>
<proteinExistence type="predicted"/>
<dbReference type="InterPro" id="IPR013325">
    <property type="entry name" value="RNA_pol_sigma_r2"/>
</dbReference>
<comment type="caution">
    <text evidence="1">The sequence shown here is derived from an EMBL/GenBank/DDBJ whole genome shotgun (WGS) entry which is preliminary data.</text>
</comment>
<name>A0ABS9UBD9_9BACL</name>
<reference evidence="1 2" key="1">
    <citation type="submission" date="2022-03" db="EMBL/GenBank/DDBJ databases">
        <authorList>
            <person name="Jo J.-H."/>
            <person name="Im W.-T."/>
        </authorList>
    </citation>
    <scope>NUCLEOTIDE SEQUENCE [LARGE SCALE GENOMIC DNA]</scope>
    <source>
        <strain evidence="1 2">MA9</strain>
    </source>
</reference>
<dbReference type="Gene3D" id="1.10.1740.10">
    <property type="match status" value="1"/>
</dbReference>
<protein>
    <recommendedName>
        <fullName evidence="3">RNA polymerase sigma-70 region 2 domain-containing protein</fullName>
    </recommendedName>
</protein>
<dbReference type="Proteomes" id="UP001316087">
    <property type="component" value="Unassembled WGS sequence"/>
</dbReference>
<dbReference type="EMBL" id="JAKZFC010000001">
    <property type="protein sequence ID" value="MCH7321295.1"/>
    <property type="molecule type" value="Genomic_DNA"/>
</dbReference>
<keyword evidence="2" id="KW-1185">Reference proteome</keyword>
<sequence>MPIARMYEEYSEVVYQFIYLLVGEKELAKDLTQETFKLASAGFKPR</sequence>
<evidence type="ECO:0000313" key="1">
    <source>
        <dbReference type="EMBL" id="MCH7321295.1"/>
    </source>
</evidence>
<evidence type="ECO:0008006" key="3">
    <source>
        <dbReference type="Google" id="ProtNLM"/>
    </source>
</evidence>
<evidence type="ECO:0000313" key="2">
    <source>
        <dbReference type="Proteomes" id="UP001316087"/>
    </source>
</evidence>
<dbReference type="RefSeq" id="WP_241368326.1">
    <property type="nucleotide sequence ID" value="NZ_JAKZFC010000001.1"/>
</dbReference>
<dbReference type="SUPFAM" id="SSF88946">
    <property type="entry name" value="Sigma2 domain of RNA polymerase sigma factors"/>
    <property type="match status" value="1"/>
</dbReference>
<organism evidence="1 2">
    <name type="scientific">Solibacillus palustris</name>
    <dbReference type="NCBI Taxonomy" id="2908203"/>
    <lineage>
        <taxon>Bacteria</taxon>
        <taxon>Bacillati</taxon>
        <taxon>Bacillota</taxon>
        <taxon>Bacilli</taxon>
        <taxon>Bacillales</taxon>
        <taxon>Caryophanaceae</taxon>
        <taxon>Solibacillus</taxon>
    </lineage>
</organism>
<gene>
    <name evidence="1" type="ORF">LZ480_05265</name>
</gene>